<dbReference type="AlphaFoldDB" id="A0A366KBH2"/>
<evidence type="ECO:0000313" key="3">
    <source>
        <dbReference type="Proteomes" id="UP000252530"/>
    </source>
</evidence>
<dbReference type="NCBIfam" id="TIGR03624">
    <property type="entry name" value="putative hydrolase"/>
    <property type="match status" value="1"/>
</dbReference>
<dbReference type="Gene3D" id="1.20.150.30">
    <property type="entry name" value="Zincin-like metallopeptidase, N-terminal domain"/>
    <property type="match status" value="1"/>
</dbReference>
<dbReference type="InterPro" id="IPR042271">
    <property type="entry name" value="Zinicin_2_N"/>
</dbReference>
<dbReference type="PANTHER" id="PTHR39420:SF2">
    <property type="entry name" value="HYDROLASE"/>
    <property type="match status" value="1"/>
</dbReference>
<dbReference type="GO" id="GO:0016787">
    <property type="term" value="F:hydrolase activity"/>
    <property type="evidence" value="ECO:0007669"/>
    <property type="project" value="UniProtKB-KW"/>
</dbReference>
<comment type="caution">
    <text evidence="2">The sequence shown here is derived from an EMBL/GenBank/DDBJ whole genome shotgun (WGS) entry which is preliminary data.</text>
</comment>
<dbReference type="PANTHER" id="PTHR39420">
    <property type="match status" value="1"/>
</dbReference>
<organism evidence="2 3">
    <name type="scientific">Bifidobacterium aemilianum</name>
    <dbReference type="NCBI Taxonomy" id="2493120"/>
    <lineage>
        <taxon>Bacteria</taxon>
        <taxon>Bacillati</taxon>
        <taxon>Actinomycetota</taxon>
        <taxon>Actinomycetes</taxon>
        <taxon>Bifidobacteriales</taxon>
        <taxon>Bifidobacteriaceae</taxon>
        <taxon>Bifidobacterium</taxon>
    </lineage>
</organism>
<name>A0A366KBH2_9BIFI</name>
<sequence length="570" mass="60802">MDENALHQWLIDCFGQVQGEMAWSQLSQLPAEVRQQLMSQDPNSLPKPGEVQALMQALTAGGLNTPADMQESVQSGPINVKLAKSLALQKANEVGSEREVTAEEGQAVRQAMIEANLWLDTVCDIDPSPGQSQVLTRAGWVEATLDSWASFASPVAQSMGDALTAVLSDRLGGAFEGEISGMFAGPVPIPIPEGMKDPMQLIRLLGNTSFAMQLGQAAGAMSHEVRGSFDQGIALHSNQAGALIAQNCLEYGKALEIDQGEVLAFLALQEVAHARLFAHVRWLMPRFEALIGKYARGVDIDLDAMEEQLREAITMDPESISGAVNLSKVGIADTPEQEEAITSLENLLALVEGWVDCVTWKAGMAHIPHIEQLREMMRRERAVGGPAEVTFESLLGMHLRPKRIREAANIWEQIDSSEGHESRDAKWSHPDLLPTLPEASTSAADTASSADSAGGKASQGHDEDGDQDGQHPSNSPEASSAAGSRSSSSIDWDAELSKLLDEDARYIADTQTDAAPEAATGSQGPASEAADDAQDSGSESDSPSSPTSPNTDDSDRKPDDPPEDTTSNGH</sequence>
<dbReference type="SUPFAM" id="SSF55486">
    <property type="entry name" value="Metalloproteases ('zincins'), catalytic domain"/>
    <property type="match status" value="1"/>
</dbReference>
<keyword evidence="3" id="KW-1185">Reference proteome</keyword>
<evidence type="ECO:0000313" key="2">
    <source>
        <dbReference type="EMBL" id="RBP98592.1"/>
    </source>
</evidence>
<feature type="region of interest" description="Disordered" evidence="1">
    <location>
        <begin position="507"/>
        <end position="570"/>
    </location>
</feature>
<feature type="compositionally biased region" description="Low complexity" evidence="1">
    <location>
        <begin position="475"/>
        <end position="489"/>
    </location>
</feature>
<dbReference type="Proteomes" id="UP000252530">
    <property type="component" value="Unassembled WGS sequence"/>
</dbReference>
<feature type="compositionally biased region" description="Basic and acidic residues" evidence="1">
    <location>
        <begin position="417"/>
        <end position="429"/>
    </location>
</feature>
<reference evidence="2 3" key="1">
    <citation type="submission" date="2017-10" db="EMBL/GenBank/DDBJ databases">
        <title>Bifidobacterium xylocopum sp. nov. and Bifidobacterium aemilianum sp. nov., from the carpenter bee (Xylocopa violacea) digestive tract.</title>
        <authorList>
            <person name="Alberoni D."/>
            <person name="Baffoni L."/>
            <person name="Di Gioia D."/>
            <person name="Gaggia F."/>
            <person name="Biavati B."/>
        </authorList>
    </citation>
    <scope>NUCLEOTIDE SEQUENCE [LARGE SCALE GENOMIC DNA]</scope>
    <source>
        <strain evidence="2 3">XV10</strain>
    </source>
</reference>
<dbReference type="Pfam" id="PF10103">
    <property type="entry name" value="Zincin_2"/>
    <property type="match status" value="1"/>
</dbReference>
<gene>
    <name evidence="2" type="ORF">CRD60_01735</name>
</gene>
<keyword evidence="2" id="KW-0378">Hydrolase</keyword>
<accession>A0A366KBH2</accession>
<evidence type="ECO:0000256" key="1">
    <source>
        <dbReference type="SAM" id="MobiDB-lite"/>
    </source>
</evidence>
<protein>
    <submittedName>
        <fullName evidence="2">Hydrolase</fullName>
    </submittedName>
</protein>
<feature type="compositionally biased region" description="Low complexity" evidence="1">
    <location>
        <begin position="439"/>
        <end position="458"/>
    </location>
</feature>
<dbReference type="InterPro" id="IPR018766">
    <property type="entry name" value="Zinicin_2"/>
</dbReference>
<dbReference type="OrthoDB" id="8478472at2"/>
<dbReference type="EMBL" id="PDCG01000001">
    <property type="protein sequence ID" value="RBP98592.1"/>
    <property type="molecule type" value="Genomic_DNA"/>
</dbReference>
<proteinExistence type="predicted"/>
<feature type="region of interest" description="Disordered" evidence="1">
    <location>
        <begin position="416"/>
        <end position="494"/>
    </location>
</feature>
<feature type="compositionally biased region" description="Low complexity" evidence="1">
    <location>
        <begin position="535"/>
        <end position="551"/>
    </location>
</feature>
<dbReference type="RefSeq" id="WP_113859565.1">
    <property type="nucleotide sequence ID" value="NZ_PDCG01000001.1"/>
</dbReference>